<evidence type="ECO:0000313" key="2">
    <source>
        <dbReference type="EMBL" id="GFO03443.1"/>
    </source>
</evidence>
<proteinExistence type="predicted"/>
<organism evidence="2 3">
    <name type="scientific">Plakobranchus ocellatus</name>
    <dbReference type="NCBI Taxonomy" id="259542"/>
    <lineage>
        <taxon>Eukaryota</taxon>
        <taxon>Metazoa</taxon>
        <taxon>Spiralia</taxon>
        <taxon>Lophotrochozoa</taxon>
        <taxon>Mollusca</taxon>
        <taxon>Gastropoda</taxon>
        <taxon>Heterobranchia</taxon>
        <taxon>Euthyneura</taxon>
        <taxon>Panpulmonata</taxon>
        <taxon>Sacoglossa</taxon>
        <taxon>Placobranchoidea</taxon>
        <taxon>Plakobranchidae</taxon>
        <taxon>Plakobranchus</taxon>
    </lineage>
</organism>
<protein>
    <submittedName>
        <fullName evidence="2">Uncharacterized protein</fullName>
    </submittedName>
</protein>
<keyword evidence="3" id="KW-1185">Reference proteome</keyword>
<feature type="compositionally biased region" description="Acidic residues" evidence="1">
    <location>
        <begin position="120"/>
        <end position="139"/>
    </location>
</feature>
<gene>
    <name evidence="2" type="ORF">PoB_002994800</name>
</gene>
<comment type="caution">
    <text evidence="2">The sequence shown here is derived from an EMBL/GenBank/DDBJ whole genome shotgun (WGS) entry which is preliminary data.</text>
</comment>
<feature type="region of interest" description="Disordered" evidence="1">
    <location>
        <begin position="71"/>
        <end position="201"/>
    </location>
</feature>
<feature type="compositionally biased region" description="Polar residues" evidence="1">
    <location>
        <begin position="150"/>
        <end position="166"/>
    </location>
</feature>
<evidence type="ECO:0000313" key="3">
    <source>
        <dbReference type="Proteomes" id="UP000735302"/>
    </source>
</evidence>
<accession>A0AAV4A882</accession>
<feature type="compositionally biased region" description="Basic and acidic residues" evidence="1">
    <location>
        <begin position="140"/>
        <end position="149"/>
    </location>
</feature>
<evidence type="ECO:0000256" key="1">
    <source>
        <dbReference type="SAM" id="MobiDB-lite"/>
    </source>
</evidence>
<reference evidence="2 3" key="1">
    <citation type="journal article" date="2021" name="Elife">
        <title>Chloroplast acquisition without the gene transfer in kleptoplastic sea slugs, Plakobranchus ocellatus.</title>
        <authorList>
            <person name="Maeda T."/>
            <person name="Takahashi S."/>
            <person name="Yoshida T."/>
            <person name="Shimamura S."/>
            <person name="Takaki Y."/>
            <person name="Nagai Y."/>
            <person name="Toyoda A."/>
            <person name="Suzuki Y."/>
            <person name="Arimoto A."/>
            <person name="Ishii H."/>
            <person name="Satoh N."/>
            <person name="Nishiyama T."/>
            <person name="Hasebe M."/>
            <person name="Maruyama T."/>
            <person name="Minagawa J."/>
            <person name="Obokata J."/>
            <person name="Shigenobu S."/>
        </authorList>
    </citation>
    <scope>NUCLEOTIDE SEQUENCE [LARGE SCALE GENOMIC DNA]</scope>
</reference>
<dbReference type="Proteomes" id="UP000735302">
    <property type="component" value="Unassembled WGS sequence"/>
</dbReference>
<dbReference type="EMBL" id="BLXT01003725">
    <property type="protein sequence ID" value="GFO03443.1"/>
    <property type="molecule type" value="Genomic_DNA"/>
</dbReference>
<name>A0AAV4A882_9GAST</name>
<feature type="compositionally biased region" description="Basic and acidic residues" evidence="1">
    <location>
        <begin position="192"/>
        <end position="201"/>
    </location>
</feature>
<sequence>MWVDSGLEPIAMAPRSHAYTVEETYFLAPRKSTRAYSPPDTSRSLPDKRRRYSGTAVFVDGNSYRTLSEYGDVLPPSLRSPTPTLPPIKSKEAFMNDDDQENIQKNGHSRENGQTTSDYYDSEPDDRDNGYDGDEEEDDISARDKDSSKEASTWRSEVTGSSSEVTGSEADSGLGRGTASGSSFFIPGMRTVPEHEPLGEI</sequence>
<dbReference type="AlphaFoldDB" id="A0AAV4A882"/>
<feature type="region of interest" description="Disordered" evidence="1">
    <location>
        <begin position="29"/>
        <end position="53"/>
    </location>
</feature>